<feature type="coiled-coil region" evidence="1">
    <location>
        <begin position="425"/>
        <end position="462"/>
    </location>
</feature>
<evidence type="ECO:0000313" key="3">
    <source>
        <dbReference type="EnsemblProtists" id="PYU1_T004909"/>
    </source>
</evidence>
<evidence type="ECO:0000313" key="4">
    <source>
        <dbReference type="Proteomes" id="UP000019132"/>
    </source>
</evidence>
<dbReference type="VEuPathDB" id="FungiDB:PYU1_G004898"/>
<dbReference type="AlphaFoldDB" id="K3WIW7"/>
<evidence type="ECO:0000256" key="2">
    <source>
        <dbReference type="SAM" id="MobiDB-lite"/>
    </source>
</evidence>
<feature type="region of interest" description="Disordered" evidence="2">
    <location>
        <begin position="1"/>
        <end position="23"/>
    </location>
</feature>
<feature type="compositionally biased region" description="Polar residues" evidence="2">
    <location>
        <begin position="224"/>
        <end position="233"/>
    </location>
</feature>
<feature type="compositionally biased region" description="Polar residues" evidence="2">
    <location>
        <begin position="1"/>
        <end position="13"/>
    </location>
</feature>
<keyword evidence="1" id="KW-0175">Coiled coil</keyword>
<reference evidence="3" key="3">
    <citation type="submission" date="2015-02" db="UniProtKB">
        <authorList>
            <consortium name="EnsemblProtists"/>
        </authorList>
    </citation>
    <scope>IDENTIFICATION</scope>
    <source>
        <strain evidence="3">DAOM BR144</strain>
    </source>
</reference>
<dbReference type="HOGENOM" id="CLU_562027_0_0_1"/>
<name>K3WIW7_GLOUD</name>
<feature type="compositionally biased region" description="Acidic residues" evidence="2">
    <location>
        <begin position="311"/>
        <end position="329"/>
    </location>
</feature>
<dbReference type="OMA" id="KHAIRAD"/>
<evidence type="ECO:0000256" key="1">
    <source>
        <dbReference type="SAM" id="Coils"/>
    </source>
</evidence>
<sequence>MARRASSPNGTSNEPHDEDGGASVVAAAAALPAALPIATTAEEQQEASPVGCGGTASASTLCIEDADLLRKRRKFTHTTEAQRLCMLEWLEQPQNFQLMTERASAVVLTNAAGKKLKKADGYRSLMRHVNQHAHAQWTLDVTRSRYESFIASFKKAQKMAAQSVLTVTANDRVRGITEVAQKLNAMCLFYDRIEALFATGKPLADGSGGVAEKGAENQIEKNGNEGQQDNDNANAGGAGSDEEQHEKSGDATSKADATKGEEIDTVEAPRQQHVDAVSEAANDRKRTRGRGGAEKKPTQQPSSEEGGSISDAEEESSSSVSQDDDDDAELVAPLESQATLVNPRSSDANTSSCRRKKHKFRDAKQSGDLVLQTRGSTRRLSGNDFLAAAAASAVATANGQGVPADSRALPPMSDEMAAQFIAMEREKLALQQEHMRMQKRELELKEKELAAQEETKKHAIRADLMSKLAQAGKTPGEIKEYLLLLG</sequence>
<dbReference type="Proteomes" id="UP000019132">
    <property type="component" value="Unassembled WGS sequence"/>
</dbReference>
<protein>
    <recommendedName>
        <fullName evidence="5">No apical meristem-associated C-terminal domain-containing protein</fullName>
    </recommendedName>
</protein>
<accession>K3WIW7</accession>
<feature type="compositionally biased region" description="Polar residues" evidence="2">
    <location>
        <begin position="336"/>
        <end position="352"/>
    </location>
</feature>
<dbReference type="eggNOG" id="ENOG502RANU">
    <property type="taxonomic scope" value="Eukaryota"/>
</dbReference>
<keyword evidence="4" id="KW-1185">Reference proteome</keyword>
<organism evidence="3 4">
    <name type="scientific">Globisporangium ultimum (strain ATCC 200006 / CBS 805.95 / DAOM BR144)</name>
    <name type="common">Pythium ultimum</name>
    <dbReference type="NCBI Taxonomy" id="431595"/>
    <lineage>
        <taxon>Eukaryota</taxon>
        <taxon>Sar</taxon>
        <taxon>Stramenopiles</taxon>
        <taxon>Oomycota</taxon>
        <taxon>Peronosporomycetes</taxon>
        <taxon>Pythiales</taxon>
        <taxon>Pythiaceae</taxon>
        <taxon>Globisporangium</taxon>
    </lineage>
</organism>
<reference evidence="4" key="2">
    <citation type="submission" date="2010-04" db="EMBL/GenBank/DDBJ databases">
        <authorList>
            <person name="Buell R."/>
            <person name="Hamilton J."/>
            <person name="Hostetler J."/>
        </authorList>
    </citation>
    <scope>NUCLEOTIDE SEQUENCE [LARGE SCALE GENOMIC DNA]</scope>
    <source>
        <strain evidence="4">DAOM:BR144</strain>
    </source>
</reference>
<dbReference type="InParanoid" id="K3WIW7"/>
<proteinExistence type="predicted"/>
<dbReference type="EnsemblProtists" id="PYU1_T004909">
    <property type="protein sequence ID" value="PYU1_T004909"/>
    <property type="gene ID" value="PYU1_G004898"/>
</dbReference>
<dbReference type="EMBL" id="GL376564">
    <property type="status" value="NOT_ANNOTATED_CDS"/>
    <property type="molecule type" value="Genomic_DNA"/>
</dbReference>
<feature type="region of interest" description="Disordered" evidence="2">
    <location>
        <begin position="221"/>
        <end position="366"/>
    </location>
</feature>
<reference evidence="4" key="1">
    <citation type="journal article" date="2010" name="Genome Biol.">
        <title>Genome sequence of the necrotrophic plant pathogen Pythium ultimum reveals original pathogenicity mechanisms and effector repertoire.</title>
        <authorList>
            <person name="Levesque C.A."/>
            <person name="Brouwer H."/>
            <person name="Cano L."/>
            <person name="Hamilton J.P."/>
            <person name="Holt C."/>
            <person name="Huitema E."/>
            <person name="Raffaele S."/>
            <person name="Robideau G.P."/>
            <person name="Thines M."/>
            <person name="Win J."/>
            <person name="Zerillo M.M."/>
            <person name="Beakes G.W."/>
            <person name="Boore J.L."/>
            <person name="Busam D."/>
            <person name="Dumas B."/>
            <person name="Ferriera S."/>
            <person name="Fuerstenberg S.I."/>
            <person name="Gachon C.M."/>
            <person name="Gaulin E."/>
            <person name="Govers F."/>
            <person name="Grenville-Briggs L."/>
            <person name="Horner N."/>
            <person name="Hostetler J."/>
            <person name="Jiang R.H."/>
            <person name="Johnson J."/>
            <person name="Krajaejun T."/>
            <person name="Lin H."/>
            <person name="Meijer H.J."/>
            <person name="Moore B."/>
            <person name="Morris P."/>
            <person name="Phuntmart V."/>
            <person name="Puiu D."/>
            <person name="Shetty J."/>
            <person name="Stajich J.E."/>
            <person name="Tripathy S."/>
            <person name="Wawra S."/>
            <person name="van West P."/>
            <person name="Whitty B.R."/>
            <person name="Coutinho P.M."/>
            <person name="Henrissat B."/>
            <person name="Martin F."/>
            <person name="Thomas P.D."/>
            <person name="Tyler B.M."/>
            <person name="De Vries R.P."/>
            <person name="Kamoun S."/>
            <person name="Yandell M."/>
            <person name="Tisserat N."/>
            <person name="Buell C.R."/>
        </authorList>
    </citation>
    <scope>NUCLEOTIDE SEQUENCE</scope>
    <source>
        <strain evidence="4">DAOM:BR144</strain>
    </source>
</reference>
<evidence type="ECO:0008006" key="5">
    <source>
        <dbReference type="Google" id="ProtNLM"/>
    </source>
</evidence>